<evidence type="ECO:0000313" key="6">
    <source>
        <dbReference type="Proteomes" id="UP000694580"/>
    </source>
</evidence>
<dbReference type="GO" id="GO:0005576">
    <property type="term" value="C:extracellular region"/>
    <property type="evidence" value="ECO:0007669"/>
    <property type="project" value="UniProtKB-ARBA"/>
</dbReference>
<dbReference type="Ensembl" id="ENSDCDT00010035025.1">
    <property type="protein sequence ID" value="ENSDCDP00010028282.1"/>
    <property type="gene ID" value="ENSDCDG00010017945.1"/>
</dbReference>
<dbReference type="AlphaFoldDB" id="A0AAY4C5K5"/>
<dbReference type="InterPro" id="IPR007110">
    <property type="entry name" value="Ig-like_dom"/>
</dbReference>
<dbReference type="SUPFAM" id="SSF48726">
    <property type="entry name" value="Immunoglobulin"/>
    <property type="match status" value="1"/>
</dbReference>
<keyword evidence="2" id="KW-1064">Adaptive immunity</keyword>
<keyword evidence="6" id="KW-1185">Reference proteome</keyword>
<dbReference type="SMART" id="SM00406">
    <property type="entry name" value="IGv"/>
    <property type="match status" value="1"/>
</dbReference>
<name>A0AAY4C5K5_9TELE</name>
<sequence>MLKLLLSCCRDPKNRNKKVLSSLPDGTAAAISCSYTCWLVIKPGETVSITCTVTGASITDSSSYYGTGWIRQPAGKALEWINNIYYDDDTRHKDSLKNKFSVSRDTSSNTVTLTGNRLQTEDAAVYYCARLRPTVVKTSSSLNKKLSMLHMKTFPKKLNKYCTNNYTADTFSLYFSGVNNTRSENR</sequence>
<dbReference type="PROSITE" id="PS50835">
    <property type="entry name" value="IG_LIKE"/>
    <property type="match status" value="1"/>
</dbReference>
<evidence type="ECO:0000256" key="1">
    <source>
        <dbReference type="ARBA" id="ARBA00022859"/>
    </source>
</evidence>
<dbReference type="Gene3D" id="2.60.40.10">
    <property type="entry name" value="Immunoglobulins"/>
    <property type="match status" value="1"/>
</dbReference>
<dbReference type="Pfam" id="PF07686">
    <property type="entry name" value="V-set"/>
    <property type="match status" value="1"/>
</dbReference>
<evidence type="ECO:0000313" key="5">
    <source>
        <dbReference type="Ensembl" id="ENSDCDP00010028282.1"/>
    </source>
</evidence>
<reference evidence="5" key="1">
    <citation type="submission" date="2025-08" db="UniProtKB">
        <authorList>
            <consortium name="Ensembl"/>
        </authorList>
    </citation>
    <scope>IDENTIFICATION</scope>
</reference>
<proteinExistence type="predicted"/>
<evidence type="ECO:0000259" key="4">
    <source>
        <dbReference type="PROSITE" id="PS50835"/>
    </source>
</evidence>
<feature type="domain" description="Ig-like" evidence="4">
    <location>
        <begin position="24"/>
        <end position="147"/>
    </location>
</feature>
<dbReference type="InterPro" id="IPR013106">
    <property type="entry name" value="Ig_V-set"/>
</dbReference>
<dbReference type="InterPro" id="IPR050199">
    <property type="entry name" value="IgHV"/>
</dbReference>
<dbReference type="Proteomes" id="UP000694580">
    <property type="component" value="Unplaced"/>
</dbReference>
<organism evidence="5 6">
    <name type="scientific">Denticeps clupeoides</name>
    <name type="common">denticle herring</name>
    <dbReference type="NCBI Taxonomy" id="299321"/>
    <lineage>
        <taxon>Eukaryota</taxon>
        <taxon>Metazoa</taxon>
        <taxon>Chordata</taxon>
        <taxon>Craniata</taxon>
        <taxon>Vertebrata</taxon>
        <taxon>Euteleostomi</taxon>
        <taxon>Actinopterygii</taxon>
        <taxon>Neopterygii</taxon>
        <taxon>Teleostei</taxon>
        <taxon>Clupei</taxon>
        <taxon>Clupeiformes</taxon>
        <taxon>Denticipitoidei</taxon>
        <taxon>Denticipitidae</taxon>
        <taxon>Denticeps</taxon>
    </lineage>
</organism>
<dbReference type="GO" id="GO:0002250">
    <property type="term" value="P:adaptive immune response"/>
    <property type="evidence" value="ECO:0007669"/>
    <property type="project" value="UniProtKB-KW"/>
</dbReference>
<dbReference type="GeneTree" id="ENSGT01020000230358"/>
<evidence type="ECO:0000256" key="2">
    <source>
        <dbReference type="ARBA" id="ARBA00023130"/>
    </source>
</evidence>
<protein>
    <recommendedName>
        <fullName evidence="4">Ig-like domain-containing protein</fullName>
    </recommendedName>
</protein>
<keyword evidence="1" id="KW-0391">Immunity</keyword>
<dbReference type="InterPro" id="IPR036179">
    <property type="entry name" value="Ig-like_dom_sf"/>
</dbReference>
<dbReference type="PANTHER" id="PTHR23266">
    <property type="entry name" value="IMMUNOGLOBULIN HEAVY CHAIN"/>
    <property type="match status" value="1"/>
</dbReference>
<dbReference type="InterPro" id="IPR013783">
    <property type="entry name" value="Ig-like_fold"/>
</dbReference>
<keyword evidence="3" id="KW-1280">Immunoglobulin</keyword>
<accession>A0AAY4C5K5</accession>
<evidence type="ECO:0000256" key="3">
    <source>
        <dbReference type="ARBA" id="ARBA00043265"/>
    </source>
</evidence>
<dbReference type="GO" id="GO:0019814">
    <property type="term" value="C:immunoglobulin complex"/>
    <property type="evidence" value="ECO:0007669"/>
    <property type="project" value="UniProtKB-KW"/>
</dbReference>
<reference evidence="5" key="2">
    <citation type="submission" date="2025-09" db="UniProtKB">
        <authorList>
            <consortium name="Ensembl"/>
        </authorList>
    </citation>
    <scope>IDENTIFICATION</scope>
</reference>